<evidence type="ECO:0000313" key="3">
    <source>
        <dbReference type="EMBL" id="QEA05282.1"/>
    </source>
</evidence>
<keyword evidence="2" id="KW-0472">Membrane</keyword>
<feature type="compositionally biased region" description="Basic and acidic residues" evidence="1">
    <location>
        <begin position="114"/>
        <end position="128"/>
    </location>
</feature>
<evidence type="ECO:0000256" key="1">
    <source>
        <dbReference type="SAM" id="MobiDB-lite"/>
    </source>
</evidence>
<name>A0A5B8RCY1_9ZZZZ</name>
<protein>
    <submittedName>
        <fullName evidence="3">Uncharacterized protein</fullName>
    </submittedName>
</protein>
<gene>
    <name evidence="3" type="ORF">KBTEX_01602</name>
</gene>
<evidence type="ECO:0000256" key="2">
    <source>
        <dbReference type="SAM" id="Phobius"/>
    </source>
</evidence>
<dbReference type="AlphaFoldDB" id="A0A5B8RCY1"/>
<organism evidence="3">
    <name type="scientific">uncultured organism</name>
    <dbReference type="NCBI Taxonomy" id="155900"/>
    <lineage>
        <taxon>unclassified sequences</taxon>
        <taxon>environmental samples</taxon>
    </lineage>
</organism>
<feature type="transmembrane region" description="Helical" evidence="2">
    <location>
        <begin position="9"/>
        <end position="28"/>
    </location>
</feature>
<keyword evidence="2" id="KW-1133">Transmembrane helix</keyword>
<proteinExistence type="predicted"/>
<keyword evidence="2" id="KW-0812">Transmembrane</keyword>
<sequence length="128" mass="13067">MSERRVRLPVYTFVIVGVAGYLFLVFGHEGLPDPGGDAGAVLGVLARLAPVWLVLWLIAAAGGAVYNRRGGHGRGAGRVAGGGSHSLVCPVCGAPQEIRRGPGGKPRRVCSEAGEAHSGDAADRGDDA</sequence>
<feature type="region of interest" description="Disordered" evidence="1">
    <location>
        <begin position="98"/>
        <end position="128"/>
    </location>
</feature>
<feature type="transmembrane region" description="Helical" evidence="2">
    <location>
        <begin position="40"/>
        <end position="66"/>
    </location>
</feature>
<reference evidence="3" key="1">
    <citation type="submission" date="2019-06" db="EMBL/GenBank/DDBJ databases">
        <authorList>
            <person name="Murdoch R.W."/>
            <person name="Fathepure B."/>
        </authorList>
    </citation>
    <scope>NUCLEOTIDE SEQUENCE</scope>
</reference>
<accession>A0A5B8RCY1</accession>
<dbReference type="EMBL" id="MN079098">
    <property type="protein sequence ID" value="QEA05282.1"/>
    <property type="molecule type" value="Genomic_DNA"/>
</dbReference>